<dbReference type="HOGENOM" id="CLU_098969_1_2_9"/>
<dbReference type="RefSeq" id="WP_021682727.1">
    <property type="nucleotide sequence ID" value="NZ_KI260438.1"/>
</dbReference>
<evidence type="ECO:0000256" key="8">
    <source>
        <dbReference type="SAM" id="Phobius"/>
    </source>
</evidence>
<gene>
    <name evidence="9" type="ORF">RUMCAL_00029</name>
</gene>
<keyword evidence="10" id="KW-1185">Reference proteome</keyword>
<evidence type="ECO:0000256" key="3">
    <source>
        <dbReference type="ARBA" id="ARBA00022670"/>
    </source>
</evidence>
<dbReference type="SMART" id="SM00793">
    <property type="entry name" value="AgrB"/>
    <property type="match status" value="1"/>
</dbReference>
<evidence type="ECO:0000313" key="9">
    <source>
        <dbReference type="EMBL" id="ERJ97571.1"/>
    </source>
</evidence>
<dbReference type="InterPro" id="IPR006741">
    <property type="entry name" value="AgrB"/>
</dbReference>
<dbReference type="Proteomes" id="UP000016662">
    <property type="component" value="Unassembled WGS sequence"/>
</dbReference>
<keyword evidence="6 8" id="KW-1133">Transmembrane helix</keyword>
<dbReference type="GO" id="GO:0016020">
    <property type="term" value="C:membrane"/>
    <property type="evidence" value="ECO:0007669"/>
    <property type="project" value="InterPro"/>
</dbReference>
<dbReference type="Pfam" id="PF04647">
    <property type="entry name" value="AgrB"/>
    <property type="match status" value="1"/>
</dbReference>
<evidence type="ECO:0000256" key="4">
    <source>
        <dbReference type="ARBA" id="ARBA00022692"/>
    </source>
</evidence>
<dbReference type="PATRIC" id="fig|411473.3.peg.28"/>
<keyword evidence="4 8" id="KW-0812">Transmembrane</keyword>
<reference evidence="9 10" key="1">
    <citation type="submission" date="2013-07" db="EMBL/GenBank/DDBJ databases">
        <authorList>
            <person name="Weinstock G."/>
            <person name="Sodergren E."/>
            <person name="Wylie T."/>
            <person name="Fulton L."/>
            <person name="Fulton R."/>
            <person name="Fronick C."/>
            <person name="O'Laughlin M."/>
            <person name="Godfrey J."/>
            <person name="Miner T."/>
            <person name="Herter B."/>
            <person name="Appelbaum E."/>
            <person name="Cordes M."/>
            <person name="Lek S."/>
            <person name="Wollam A."/>
            <person name="Pepin K.H."/>
            <person name="Palsikar V.B."/>
            <person name="Mitreva M."/>
            <person name="Wilson R.K."/>
        </authorList>
    </citation>
    <scope>NUCLEOTIDE SEQUENCE [LARGE SCALE GENOMIC DNA]</scope>
    <source>
        <strain evidence="9 10">ATCC 27760</strain>
    </source>
</reference>
<proteinExistence type="predicted"/>
<dbReference type="GO" id="GO:0006508">
    <property type="term" value="P:proteolysis"/>
    <property type="evidence" value="ECO:0007669"/>
    <property type="project" value="UniProtKB-KW"/>
</dbReference>
<evidence type="ECO:0000256" key="6">
    <source>
        <dbReference type="ARBA" id="ARBA00022989"/>
    </source>
</evidence>
<evidence type="ECO:0000256" key="2">
    <source>
        <dbReference type="ARBA" id="ARBA00022654"/>
    </source>
</evidence>
<evidence type="ECO:0000256" key="7">
    <source>
        <dbReference type="ARBA" id="ARBA00023136"/>
    </source>
</evidence>
<evidence type="ECO:0000256" key="5">
    <source>
        <dbReference type="ARBA" id="ARBA00022801"/>
    </source>
</evidence>
<dbReference type="OrthoDB" id="9815055at2"/>
<comment type="caution">
    <text evidence="9">The sequence shown here is derived from an EMBL/GenBank/DDBJ whole genome shotgun (WGS) entry which is preliminary data.</text>
</comment>
<evidence type="ECO:0000313" key="10">
    <source>
        <dbReference type="Proteomes" id="UP000016662"/>
    </source>
</evidence>
<evidence type="ECO:0000256" key="1">
    <source>
        <dbReference type="ARBA" id="ARBA00022475"/>
    </source>
</evidence>
<organism evidence="9 10">
    <name type="scientific">Ruminococcus callidus ATCC 27760</name>
    <dbReference type="NCBI Taxonomy" id="411473"/>
    <lineage>
        <taxon>Bacteria</taxon>
        <taxon>Bacillati</taxon>
        <taxon>Bacillota</taxon>
        <taxon>Clostridia</taxon>
        <taxon>Eubacteriales</taxon>
        <taxon>Oscillospiraceae</taxon>
        <taxon>Ruminococcus</taxon>
    </lineage>
</organism>
<accession>U2KGC6</accession>
<dbReference type="GO" id="GO:0009372">
    <property type="term" value="P:quorum sensing"/>
    <property type="evidence" value="ECO:0007669"/>
    <property type="project" value="UniProtKB-KW"/>
</dbReference>
<name>U2KGC6_9FIRM</name>
<sequence>MFEEASNRITVWLSKTKIISSDQEVVCKWGMTHILDTLFNIATFTAIGLLFRMLPETAVFTVAYIPLRSFAGGYHAKTPFRCWVISNFLLIAALLIVRYVSHFTAFFLLLTALSLLCLVVLMPVSDIHKKLSEKDRKKYRRKGLMILMVELCASAMLYYFALINFSYSIFSAWILLSIMLIGGMIKNGVQAKK</sequence>
<keyword evidence="1" id="KW-1003">Cell membrane</keyword>
<dbReference type="GO" id="GO:0008233">
    <property type="term" value="F:peptidase activity"/>
    <property type="evidence" value="ECO:0007669"/>
    <property type="project" value="UniProtKB-KW"/>
</dbReference>
<feature type="transmembrane region" description="Helical" evidence="8">
    <location>
        <begin position="143"/>
        <end position="161"/>
    </location>
</feature>
<dbReference type="AlphaFoldDB" id="U2KGC6"/>
<feature type="transmembrane region" description="Helical" evidence="8">
    <location>
        <begin position="79"/>
        <end position="97"/>
    </location>
</feature>
<protein>
    <submittedName>
        <fullName evidence="9">Accessory protein regulator protein B</fullName>
    </submittedName>
</protein>
<dbReference type="eggNOG" id="COG4512">
    <property type="taxonomic scope" value="Bacteria"/>
</dbReference>
<dbReference type="STRING" id="411473.RUMCAL_00029"/>
<dbReference type="EMBL" id="AWVF01000005">
    <property type="protein sequence ID" value="ERJ97571.1"/>
    <property type="molecule type" value="Genomic_DNA"/>
</dbReference>
<keyword evidence="7 8" id="KW-0472">Membrane</keyword>
<keyword evidence="5" id="KW-0378">Hydrolase</keyword>
<feature type="transmembrane region" description="Helical" evidence="8">
    <location>
        <begin position="167"/>
        <end position="185"/>
    </location>
</feature>
<keyword evidence="3" id="KW-0645">Protease</keyword>
<feature type="transmembrane region" description="Helical" evidence="8">
    <location>
        <begin position="103"/>
        <end position="122"/>
    </location>
</feature>
<keyword evidence="2" id="KW-0673">Quorum sensing</keyword>